<comment type="caution">
    <text evidence="1">The sequence shown here is derived from an EMBL/GenBank/DDBJ whole genome shotgun (WGS) entry which is preliminary data.</text>
</comment>
<dbReference type="Proteomes" id="UP001620626">
    <property type="component" value="Unassembled WGS sequence"/>
</dbReference>
<protein>
    <submittedName>
        <fullName evidence="1">Uncharacterized protein</fullName>
    </submittedName>
</protein>
<evidence type="ECO:0000313" key="2">
    <source>
        <dbReference type="Proteomes" id="UP001620626"/>
    </source>
</evidence>
<proteinExistence type="predicted"/>
<dbReference type="AlphaFoldDB" id="A0ABD2IVI2"/>
<accession>A0ABD2IVI2</accession>
<gene>
    <name evidence="1" type="ORF">niasHT_035733</name>
</gene>
<evidence type="ECO:0000313" key="1">
    <source>
        <dbReference type="EMBL" id="KAL3080213.1"/>
    </source>
</evidence>
<dbReference type="EMBL" id="JBICBT010001170">
    <property type="protein sequence ID" value="KAL3080213.1"/>
    <property type="molecule type" value="Genomic_DNA"/>
</dbReference>
<keyword evidence="2" id="KW-1185">Reference proteome</keyword>
<name>A0ABD2IVI2_9BILA</name>
<organism evidence="1 2">
    <name type="scientific">Heterodera trifolii</name>
    <dbReference type="NCBI Taxonomy" id="157864"/>
    <lineage>
        <taxon>Eukaryota</taxon>
        <taxon>Metazoa</taxon>
        <taxon>Ecdysozoa</taxon>
        <taxon>Nematoda</taxon>
        <taxon>Chromadorea</taxon>
        <taxon>Rhabditida</taxon>
        <taxon>Tylenchina</taxon>
        <taxon>Tylenchomorpha</taxon>
        <taxon>Tylenchoidea</taxon>
        <taxon>Heteroderidae</taxon>
        <taxon>Heteroderinae</taxon>
        <taxon>Heterodera</taxon>
    </lineage>
</organism>
<reference evidence="1 2" key="1">
    <citation type="submission" date="2024-10" db="EMBL/GenBank/DDBJ databases">
        <authorList>
            <person name="Kim D."/>
        </authorList>
    </citation>
    <scope>NUCLEOTIDE SEQUENCE [LARGE SCALE GENOMIC DNA]</scope>
    <source>
        <strain evidence="1">BH-2024</strain>
    </source>
</reference>
<sequence>MLNSNKSEEKGTEEEKAWANACKIIHKMDSNGQYKKVIEEQKEIAEIERSIGEMCQIERNAIKSDETKRQIQKLTTNSPLVLSHIKATKKELQKLIRLNANEQFHHKFAGLATKLCSKVLPEGNFKNAVIEFLHTKKGQILWPSEFKKFLLAKMDVVRANNANGNCKNSEIFQKIMAFAEKNAWHFGPRRMRRADTRKAEEIEKEKMKT</sequence>